<accession>A0A074XIK1</accession>
<dbReference type="HOGENOM" id="CLU_1959158_0_0_1"/>
<dbReference type="RefSeq" id="XP_029761510.1">
    <property type="nucleotide sequence ID" value="XM_029899281.1"/>
</dbReference>
<dbReference type="EMBL" id="KL584980">
    <property type="protein sequence ID" value="KEQ85323.1"/>
    <property type="molecule type" value="Genomic_DNA"/>
</dbReference>
<organism evidence="2 3">
    <name type="scientific">Aureobasidium pullulans EXF-150</name>
    <dbReference type="NCBI Taxonomy" id="1043002"/>
    <lineage>
        <taxon>Eukaryota</taxon>
        <taxon>Fungi</taxon>
        <taxon>Dikarya</taxon>
        <taxon>Ascomycota</taxon>
        <taxon>Pezizomycotina</taxon>
        <taxon>Dothideomycetes</taxon>
        <taxon>Dothideomycetidae</taxon>
        <taxon>Dothideales</taxon>
        <taxon>Saccotheciaceae</taxon>
        <taxon>Aureobasidium</taxon>
    </lineage>
</organism>
<keyword evidence="3" id="KW-1185">Reference proteome</keyword>
<feature type="region of interest" description="Disordered" evidence="1">
    <location>
        <begin position="10"/>
        <end position="44"/>
    </location>
</feature>
<dbReference type="AlphaFoldDB" id="A0A074XIK1"/>
<dbReference type="GeneID" id="40741587"/>
<feature type="region of interest" description="Disordered" evidence="1">
    <location>
        <begin position="76"/>
        <end position="116"/>
    </location>
</feature>
<evidence type="ECO:0000313" key="2">
    <source>
        <dbReference type="EMBL" id="KEQ85323.1"/>
    </source>
</evidence>
<gene>
    <name evidence="2" type="ORF">M438DRAFT_193638</name>
</gene>
<dbReference type="Proteomes" id="UP000030706">
    <property type="component" value="Unassembled WGS sequence"/>
</dbReference>
<proteinExistence type="predicted"/>
<feature type="compositionally biased region" description="Acidic residues" evidence="1">
    <location>
        <begin position="79"/>
        <end position="116"/>
    </location>
</feature>
<name>A0A074XIK1_AURPU</name>
<evidence type="ECO:0000313" key="3">
    <source>
        <dbReference type="Proteomes" id="UP000030706"/>
    </source>
</evidence>
<reference evidence="2 3" key="1">
    <citation type="journal article" date="2014" name="BMC Genomics">
        <title>Genome sequencing of four Aureobasidium pullulans varieties: biotechnological potential, stress tolerance, and description of new species.</title>
        <authorList>
            <person name="Gostin Ar C."/>
            <person name="Ohm R.A."/>
            <person name="Kogej T."/>
            <person name="Sonjak S."/>
            <person name="Turk M."/>
            <person name="Zajc J."/>
            <person name="Zalar P."/>
            <person name="Grube M."/>
            <person name="Sun H."/>
            <person name="Han J."/>
            <person name="Sharma A."/>
            <person name="Chiniquy J."/>
            <person name="Ngan C.Y."/>
            <person name="Lipzen A."/>
            <person name="Barry K."/>
            <person name="Grigoriev I.V."/>
            <person name="Gunde-Cimerman N."/>
        </authorList>
    </citation>
    <scope>NUCLEOTIDE SEQUENCE [LARGE SCALE GENOMIC DNA]</scope>
    <source>
        <strain evidence="2 3">EXF-150</strain>
    </source>
</reference>
<sequence length="128" mass="14334">MFLPCFTDQLTQPLEQTSSREHSVHNPPRSKGRATKAFFSKKNARPPTHLTLIRSSEHSRGRMNHLDGVRLACVGGRLDDDDDDDDNNVVVDDDLVDDDVVDDDVVDDNVVDDDDDSCMCLPAHDKSR</sequence>
<protein>
    <submittedName>
        <fullName evidence="2">Uncharacterized protein</fullName>
    </submittedName>
</protein>
<evidence type="ECO:0000256" key="1">
    <source>
        <dbReference type="SAM" id="MobiDB-lite"/>
    </source>
</evidence>